<dbReference type="GO" id="GO:0005576">
    <property type="term" value="C:extracellular region"/>
    <property type="evidence" value="ECO:0007669"/>
    <property type="project" value="InterPro"/>
</dbReference>
<sequence>MDIGFSVKMWTKAAISFLLLVAAKGQQFSSECPTPNGYFADAVQCDKYYKCIDDVLTEKLCPDGMAFNDLNPRVEKCDFIFQIDCTERPELQPAQATDVCPRQNGYYPMADETNCNQFHYCAAGVGNLITCPESLVFSLKTGTCVWPEEAGRVNCASEKLVNFTCPKTSVDTVEAHPRYADPTDCQYFYVCINGETPRRNGCSFGQVFNSLTDACDAPKEVPECADYYTEYFENYFATLGDSTGRISADVIAAAVASGFKVPELGERQRIHTPANTRRGTTRAPSAPALDAGDTIAFTPAPAEEPTRTRLSRPRPSGSQGRDRLRSRPSFTTTTTTTPPPPPPPAEDYIYYDDATYYDYPEEVAAAPAPTPAPTTPAPTSAPRRVPVRRTLIRPRS</sequence>
<accession>A0AAN9A8I4</accession>
<dbReference type="PANTHER" id="PTHR23301">
    <property type="entry name" value="CHITIN BINDING PERITROPHIN-A"/>
    <property type="match status" value="1"/>
</dbReference>
<protein>
    <submittedName>
        <fullName evidence="9">Chitin binding</fullName>
    </submittedName>
</protein>
<comment type="caution">
    <text evidence="9">The sequence shown here is derived from an EMBL/GenBank/DDBJ whole genome shotgun (WGS) entry which is preliminary data.</text>
</comment>
<gene>
    <name evidence="9" type="primary">Cpap3-b_2</name>
    <name evidence="9" type="ORF">SK128_010601</name>
</gene>
<evidence type="ECO:0000256" key="4">
    <source>
        <dbReference type="ARBA" id="ARBA00023157"/>
    </source>
</evidence>
<evidence type="ECO:0000259" key="8">
    <source>
        <dbReference type="PROSITE" id="PS50940"/>
    </source>
</evidence>
<evidence type="ECO:0000313" key="10">
    <source>
        <dbReference type="Proteomes" id="UP001381693"/>
    </source>
</evidence>
<dbReference type="SMART" id="SM00494">
    <property type="entry name" value="ChtBD2"/>
    <property type="match status" value="3"/>
</dbReference>
<evidence type="ECO:0000256" key="2">
    <source>
        <dbReference type="ARBA" id="ARBA00022729"/>
    </source>
</evidence>
<keyword evidence="3" id="KW-0677">Repeat</keyword>
<feature type="compositionally biased region" description="Basic residues" evidence="6">
    <location>
        <begin position="385"/>
        <end position="396"/>
    </location>
</feature>
<evidence type="ECO:0000256" key="5">
    <source>
        <dbReference type="ARBA" id="ARBA00023180"/>
    </source>
</evidence>
<dbReference type="InterPro" id="IPR051940">
    <property type="entry name" value="Chitin_bind-dev_reg"/>
</dbReference>
<keyword evidence="1" id="KW-0147">Chitin-binding</keyword>
<feature type="domain" description="Chitin-binding type-2" evidence="8">
    <location>
        <begin position="97"/>
        <end position="157"/>
    </location>
</feature>
<feature type="signal peptide" evidence="7">
    <location>
        <begin position="1"/>
        <end position="25"/>
    </location>
</feature>
<feature type="domain" description="Chitin-binding type-2" evidence="8">
    <location>
        <begin position="29"/>
        <end position="87"/>
    </location>
</feature>
<evidence type="ECO:0000256" key="7">
    <source>
        <dbReference type="SAM" id="SignalP"/>
    </source>
</evidence>
<feature type="compositionally biased region" description="Low complexity" evidence="6">
    <location>
        <begin position="347"/>
        <end position="367"/>
    </location>
</feature>
<feature type="domain" description="Chitin-binding type-2" evidence="8">
    <location>
        <begin position="162"/>
        <end position="226"/>
    </location>
</feature>
<name>A0AAN9A8I4_HALRR</name>
<keyword evidence="2 7" id="KW-0732">Signal</keyword>
<keyword evidence="5" id="KW-0325">Glycoprotein</keyword>
<feature type="chain" id="PRO_5042841883" evidence="7">
    <location>
        <begin position="26"/>
        <end position="396"/>
    </location>
</feature>
<evidence type="ECO:0000256" key="1">
    <source>
        <dbReference type="ARBA" id="ARBA00022669"/>
    </source>
</evidence>
<evidence type="ECO:0000313" key="9">
    <source>
        <dbReference type="EMBL" id="KAK7084861.1"/>
    </source>
</evidence>
<dbReference type="SUPFAM" id="SSF57625">
    <property type="entry name" value="Invertebrate chitin-binding proteins"/>
    <property type="match status" value="3"/>
</dbReference>
<dbReference type="GO" id="GO:0008061">
    <property type="term" value="F:chitin binding"/>
    <property type="evidence" value="ECO:0007669"/>
    <property type="project" value="UniProtKB-KW"/>
</dbReference>
<dbReference type="PANTHER" id="PTHR23301:SF104">
    <property type="entry name" value="BCDNA.GH02976"/>
    <property type="match status" value="1"/>
</dbReference>
<dbReference type="InterPro" id="IPR002557">
    <property type="entry name" value="Chitin-bd_dom"/>
</dbReference>
<evidence type="ECO:0000256" key="3">
    <source>
        <dbReference type="ARBA" id="ARBA00022737"/>
    </source>
</evidence>
<dbReference type="EMBL" id="JAXCGZ010001961">
    <property type="protein sequence ID" value="KAK7084861.1"/>
    <property type="molecule type" value="Genomic_DNA"/>
</dbReference>
<reference evidence="9 10" key="1">
    <citation type="submission" date="2023-11" db="EMBL/GenBank/DDBJ databases">
        <title>Halocaridina rubra genome assembly.</title>
        <authorList>
            <person name="Smith C."/>
        </authorList>
    </citation>
    <scope>NUCLEOTIDE SEQUENCE [LARGE SCALE GENOMIC DNA]</scope>
    <source>
        <strain evidence="9">EP-1</strain>
        <tissue evidence="9">Whole</tissue>
    </source>
</reference>
<dbReference type="AlphaFoldDB" id="A0AAN9A8I4"/>
<dbReference type="InterPro" id="IPR036508">
    <property type="entry name" value="Chitin-bd_dom_sf"/>
</dbReference>
<dbReference type="Proteomes" id="UP001381693">
    <property type="component" value="Unassembled WGS sequence"/>
</dbReference>
<proteinExistence type="predicted"/>
<feature type="region of interest" description="Disordered" evidence="6">
    <location>
        <begin position="266"/>
        <end position="396"/>
    </location>
</feature>
<keyword evidence="4" id="KW-1015">Disulfide bond</keyword>
<organism evidence="9 10">
    <name type="scientific">Halocaridina rubra</name>
    <name type="common">Hawaiian red shrimp</name>
    <dbReference type="NCBI Taxonomy" id="373956"/>
    <lineage>
        <taxon>Eukaryota</taxon>
        <taxon>Metazoa</taxon>
        <taxon>Ecdysozoa</taxon>
        <taxon>Arthropoda</taxon>
        <taxon>Crustacea</taxon>
        <taxon>Multicrustacea</taxon>
        <taxon>Malacostraca</taxon>
        <taxon>Eumalacostraca</taxon>
        <taxon>Eucarida</taxon>
        <taxon>Decapoda</taxon>
        <taxon>Pleocyemata</taxon>
        <taxon>Caridea</taxon>
        <taxon>Atyoidea</taxon>
        <taxon>Atyidae</taxon>
        <taxon>Halocaridina</taxon>
    </lineage>
</organism>
<evidence type="ECO:0000256" key="6">
    <source>
        <dbReference type="SAM" id="MobiDB-lite"/>
    </source>
</evidence>
<dbReference type="Pfam" id="PF01607">
    <property type="entry name" value="CBM_14"/>
    <property type="match status" value="3"/>
</dbReference>
<dbReference type="PROSITE" id="PS50940">
    <property type="entry name" value="CHIT_BIND_II"/>
    <property type="match status" value="3"/>
</dbReference>
<dbReference type="Gene3D" id="2.170.140.10">
    <property type="entry name" value="Chitin binding domain"/>
    <property type="match status" value="3"/>
</dbReference>
<keyword evidence="10" id="KW-1185">Reference proteome</keyword>